<organism evidence="2 3">
    <name type="scientific">Agrobacterium larrymoorei</name>
    <dbReference type="NCBI Taxonomy" id="160699"/>
    <lineage>
        <taxon>Bacteria</taxon>
        <taxon>Pseudomonadati</taxon>
        <taxon>Pseudomonadota</taxon>
        <taxon>Alphaproteobacteria</taxon>
        <taxon>Hyphomicrobiales</taxon>
        <taxon>Rhizobiaceae</taxon>
        <taxon>Rhizobium/Agrobacterium group</taxon>
        <taxon>Agrobacterium</taxon>
    </lineage>
</organism>
<gene>
    <name evidence="2" type="ORF">CFBP5477_000580</name>
</gene>
<dbReference type="AlphaFoldDB" id="A0AAF0H6B3"/>
<feature type="region of interest" description="Disordered" evidence="1">
    <location>
        <begin position="18"/>
        <end position="40"/>
    </location>
</feature>
<evidence type="ECO:0000256" key="1">
    <source>
        <dbReference type="SAM" id="MobiDB-lite"/>
    </source>
</evidence>
<evidence type="ECO:0000313" key="2">
    <source>
        <dbReference type="EMBL" id="WHA41179.1"/>
    </source>
</evidence>
<accession>A0AAF0H6B3</accession>
<protein>
    <submittedName>
        <fullName evidence="2">Uncharacterized protein</fullName>
    </submittedName>
</protein>
<dbReference type="EMBL" id="CP124733">
    <property type="protein sequence ID" value="WHA41179.1"/>
    <property type="molecule type" value="Genomic_DNA"/>
</dbReference>
<proteinExistence type="predicted"/>
<name>A0AAF0H6B3_9HYPH</name>
<reference evidence="2" key="1">
    <citation type="submission" date="2023-05" db="EMBL/GenBank/DDBJ databases">
        <title>Complete genome sequence of Agrobacterium larrymoorei CFBP5477.</title>
        <authorList>
            <person name="Yen H.-C."/>
            <person name="Chou L."/>
            <person name="Lin Y.-C."/>
            <person name="Lai E.-M."/>
            <person name="Kuo C.-H."/>
        </authorList>
    </citation>
    <scope>NUCLEOTIDE SEQUENCE</scope>
    <source>
        <strain evidence="2">CFBP5477</strain>
    </source>
</reference>
<sequence>MKIRLDVCRVRKIDRVSSRYAEQPANSEPAAPVDAAVAGE</sequence>
<dbReference type="Proteomes" id="UP000298664">
    <property type="component" value="Chromosome Circular"/>
</dbReference>
<dbReference type="RefSeq" id="WP_268817464.1">
    <property type="nucleotide sequence ID" value="NZ_CP039691.1"/>
</dbReference>
<evidence type="ECO:0000313" key="3">
    <source>
        <dbReference type="Proteomes" id="UP000298664"/>
    </source>
</evidence>